<keyword evidence="2" id="KW-1185">Reference proteome</keyword>
<name>A0ACC0VV33_9STRA</name>
<proteinExistence type="predicted"/>
<evidence type="ECO:0000313" key="1">
    <source>
        <dbReference type="EMBL" id="KAI9909815.1"/>
    </source>
</evidence>
<reference evidence="1 2" key="1">
    <citation type="journal article" date="2022" name="bioRxiv">
        <title>The genome of the oomycete Peronosclerospora sorghi, a cosmopolitan pathogen of maize and sorghum, is inflated with dispersed pseudogenes.</title>
        <authorList>
            <person name="Fletcher K."/>
            <person name="Martin F."/>
            <person name="Isakeit T."/>
            <person name="Cavanaugh K."/>
            <person name="Magill C."/>
            <person name="Michelmore R."/>
        </authorList>
    </citation>
    <scope>NUCLEOTIDE SEQUENCE [LARGE SCALE GENOMIC DNA]</scope>
    <source>
        <strain evidence="1">P6</strain>
    </source>
</reference>
<organism evidence="1 2">
    <name type="scientific">Peronosclerospora sorghi</name>
    <dbReference type="NCBI Taxonomy" id="230839"/>
    <lineage>
        <taxon>Eukaryota</taxon>
        <taxon>Sar</taxon>
        <taxon>Stramenopiles</taxon>
        <taxon>Oomycota</taxon>
        <taxon>Peronosporomycetes</taxon>
        <taxon>Peronosporales</taxon>
        <taxon>Peronosporaceae</taxon>
        <taxon>Peronosclerospora</taxon>
    </lineage>
</organism>
<dbReference type="EMBL" id="CM047585">
    <property type="protein sequence ID" value="KAI9909815.1"/>
    <property type="molecule type" value="Genomic_DNA"/>
</dbReference>
<gene>
    <name evidence="1" type="ORF">PsorP6_010646</name>
</gene>
<protein>
    <submittedName>
        <fullName evidence="1">Uncharacterized protein</fullName>
    </submittedName>
</protein>
<evidence type="ECO:0000313" key="2">
    <source>
        <dbReference type="Proteomes" id="UP001163321"/>
    </source>
</evidence>
<dbReference type="Proteomes" id="UP001163321">
    <property type="component" value="Chromosome 6"/>
</dbReference>
<sequence>MAHDRPLKALAQLRPAPEAQAKVQCSLISTSKHSLNACFSAWTRFLVYLHRANIGHDISPSDDNLIVLFRRNSKEVASKPARWTTDHCAVWNQHVEIQTSLLRPKTPHVGAEFAKKEYEIVLVAVRAASVLKPTPPTAHEPLLPSHSAVALFSIDFATLVHLNASAPERRHAFHLPPLKCRDLAASLDFEITWDVGRTSTTSVPLSVAPRTSQTPQTASFRSRRTQTETASGRRTATSVSSGGSSEQDVTGDDLATSSCPTCRAAKRKVDRKEVQVLQLESFLKESQKRIDALVAENEELLVREKAETSNAAHHCALSLRLLQELETTVHDLCTNPMQGADPTSQLVAPQLALIEKVKQFHLELNPQSPETKSRTPRLPASTFDFRAEMDAALVRNQRLQEQLEFLGRSLEYDSEVVGGRNRTQRSTTDASVTSVSSVQSARNRVDAKQERAVALTMTQQLNNLERENFKLRAELEGALATAASALKTQHPSPLSSGLTSGMSLTTEVSETTSCSSREDMEEPESEDTALLTQIREQHELEAGRSAALESELEDAKREIERLKAQLDAGPTTAGAEPDLASDGLLDKIYADVGKAKAMLEDRVHELEKMVDDAKGETSQVRREFETKVATSDSEVQSVRMELQRTVQQLQDANVTHAELVHELETVRAAYQQAQERVAQLETLKSASPPPTTLDVSDVQKQLKLAKQEVMQLRFRSNQVESLQERLDIALKEKRAFEVKFTALQGQLYEERNWTENGVKLVDLQRQVDDKTTALHVAERKVDERTHVLEKVKRMETELQRLSERNGEQAKRLETFEMRISVVVKEREELEAIVQEMMHEMALLRSQDSKLGVEETKETARPQGKVAALVKNFSN</sequence>
<comment type="caution">
    <text evidence="1">The sequence shown here is derived from an EMBL/GenBank/DDBJ whole genome shotgun (WGS) entry which is preliminary data.</text>
</comment>
<accession>A0ACC0VV33</accession>